<dbReference type="Proteomes" id="UP000680206">
    <property type="component" value="Unassembled WGS sequence"/>
</dbReference>
<accession>A0ABS3RPQ5</accession>
<dbReference type="PRINTS" id="PR00598">
    <property type="entry name" value="HTHMARR"/>
</dbReference>
<proteinExistence type="predicted"/>
<evidence type="ECO:0000313" key="2">
    <source>
        <dbReference type="EMBL" id="MBO2458727.1"/>
    </source>
</evidence>
<dbReference type="InterPro" id="IPR039422">
    <property type="entry name" value="MarR/SlyA-like"/>
</dbReference>
<comment type="caution">
    <text evidence="2">The sequence shown here is derived from an EMBL/GenBank/DDBJ whole genome shotgun (WGS) entry which is preliminary data.</text>
</comment>
<dbReference type="InterPro" id="IPR036388">
    <property type="entry name" value="WH-like_DNA-bd_sf"/>
</dbReference>
<name>A0ABS3RPQ5_9ACTN</name>
<dbReference type="InterPro" id="IPR000835">
    <property type="entry name" value="HTH_MarR-typ"/>
</dbReference>
<evidence type="ECO:0000313" key="3">
    <source>
        <dbReference type="Proteomes" id="UP000680206"/>
    </source>
</evidence>
<dbReference type="RefSeq" id="WP_208240941.1">
    <property type="nucleotide sequence ID" value="NZ_JAGEPF010000008.1"/>
</dbReference>
<dbReference type="InterPro" id="IPR036390">
    <property type="entry name" value="WH_DNA-bd_sf"/>
</dbReference>
<dbReference type="EMBL" id="JAGEPF010000008">
    <property type="protein sequence ID" value="MBO2458727.1"/>
    <property type="molecule type" value="Genomic_DNA"/>
</dbReference>
<sequence length="144" mass="15521">MNAYERGTGFLLARLGSLTARSWTAFLAAHDLTQGQYAVLVTLDEHGPQGQRRLAGLVAVDARNIVAVLDSLAKRGLVERRPDETDRRRRTVALTGRGSALVKAVADAAAEEQDGFLSALDPAERARLNALLKRLYESHVGGTA</sequence>
<organism evidence="2 3">
    <name type="scientific">Actinomadura violacea</name>
    <dbReference type="NCBI Taxonomy" id="2819934"/>
    <lineage>
        <taxon>Bacteria</taxon>
        <taxon>Bacillati</taxon>
        <taxon>Actinomycetota</taxon>
        <taxon>Actinomycetes</taxon>
        <taxon>Streptosporangiales</taxon>
        <taxon>Thermomonosporaceae</taxon>
        <taxon>Actinomadura</taxon>
    </lineage>
</organism>
<dbReference type="PANTHER" id="PTHR33164">
    <property type="entry name" value="TRANSCRIPTIONAL REGULATOR, MARR FAMILY"/>
    <property type="match status" value="1"/>
</dbReference>
<dbReference type="PANTHER" id="PTHR33164:SF95">
    <property type="entry name" value="TRANSCRIPTIONAL REGULATOR"/>
    <property type="match status" value="1"/>
</dbReference>
<evidence type="ECO:0000259" key="1">
    <source>
        <dbReference type="PROSITE" id="PS50995"/>
    </source>
</evidence>
<protein>
    <submittedName>
        <fullName evidence="2">MarR family transcriptional regulator</fullName>
    </submittedName>
</protein>
<dbReference type="Pfam" id="PF01047">
    <property type="entry name" value="MarR"/>
    <property type="match status" value="1"/>
</dbReference>
<keyword evidence="3" id="KW-1185">Reference proteome</keyword>
<gene>
    <name evidence="2" type="ORF">J4709_14205</name>
</gene>
<dbReference type="SUPFAM" id="SSF46785">
    <property type="entry name" value="Winged helix' DNA-binding domain"/>
    <property type="match status" value="1"/>
</dbReference>
<feature type="domain" description="HTH marR-type" evidence="1">
    <location>
        <begin position="1"/>
        <end position="137"/>
    </location>
</feature>
<reference evidence="2 3" key="1">
    <citation type="submission" date="2021-03" db="EMBL/GenBank/DDBJ databases">
        <title>Actinomadura violae sp. nov., isolated from lichen in Thailand.</title>
        <authorList>
            <person name="Kanchanasin P."/>
            <person name="Saeng-In P."/>
            <person name="Phongsopitanun W."/>
            <person name="Yuki M."/>
            <person name="Kudo T."/>
            <person name="Ohkuma M."/>
            <person name="Tanasupawat S."/>
        </authorList>
    </citation>
    <scope>NUCLEOTIDE SEQUENCE [LARGE SCALE GENOMIC DNA]</scope>
    <source>
        <strain evidence="2 3">LCR2-06</strain>
    </source>
</reference>
<dbReference type="PROSITE" id="PS50995">
    <property type="entry name" value="HTH_MARR_2"/>
    <property type="match status" value="1"/>
</dbReference>
<dbReference type="SMART" id="SM00347">
    <property type="entry name" value="HTH_MARR"/>
    <property type="match status" value="1"/>
</dbReference>
<dbReference type="Gene3D" id="1.10.10.10">
    <property type="entry name" value="Winged helix-like DNA-binding domain superfamily/Winged helix DNA-binding domain"/>
    <property type="match status" value="1"/>
</dbReference>